<feature type="region of interest" description="Disordered" evidence="11">
    <location>
        <begin position="1"/>
        <end position="54"/>
    </location>
</feature>
<dbReference type="PANTHER" id="PTHR10848:SF0">
    <property type="entry name" value="MEIOTIC RECOMBINATION PROTEIN SPO11"/>
    <property type="match status" value="1"/>
</dbReference>
<keyword evidence="15" id="KW-1185">Reference proteome</keyword>
<proteinExistence type="inferred from homology"/>
<organism evidence="14 15">
    <name type="scientific">Coniochaeta hoffmannii</name>
    <dbReference type="NCBI Taxonomy" id="91930"/>
    <lineage>
        <taxon>Eukaryota</taxon>
        <taxon>Fungi</taxon>
        <taxon>Dikarya</taxon>
        <taxon>Ascomycota</taxon>
        <taxon>Pezizomycotina</taxon>
        <taxon>Sordariomycetes</taxon>
        <taxon>Sordariomycetidae</taxon>
        <taxon>Coniochaetales</taxon>
        <taxon>Coniochaetaceae</taxon>
        <taxon>Coniochaeta</taxon>
    </lineage>
</organism>
<evidence type="ECO:0000256" key="7">
    <source>
        <dbReference type="ARBA" id="ARBA00023029"/>
    </source>
</evidence>
<evidence type="ECO:0000256" key="6">
    <source>
        <dbReference type="ARBA" id="ARBA00022842"/>
    </source>
</evidence>
<feature type="domain" description="Topoisomerase 6 subunit A/Spo11 TOPRIM" evidence="13">
    <location>
        <begin position="242"/>
        <end position="359"/>
    </location>
</feature>
<protein>
    <recommendedName>
        <fullName evidence="4">DNA topoisomerase (ATP-hydrolyzing)</fullName>
        <ecNumber evidence="4">5.6.2.2</ecNumber>
    </recommendedName>
</protein>
<comment type="caution">
    <text evidence="14">The sequence shown here is derived from an EMBL/GenBank/DDBJ whole genome shotgun (WGS) entry which is preliminary data.</text>
</comment>
<evidence type="ECO:0000313" key="15">
    <source>
        <dbReference type="Proteomes" id="UP001174691"/>
    </source>
</evidence>
<feature type="active site" description="O-(5'-phospho-DNA)-tyrosine intermediate" evidence="10">
    <location>
        <position position="159"/>
    </location>
</feature>
<feature type="compositionally biased region" description="Polar residues" evidence="11">
    <location>
        <begin position="21"/>
        <end position="32"/>
    </location>
</feature>
<comment type="similarity">
    <text evidence="3 10">Belongs to the TOP6A family.</text>
</comment>
<dbReference type="PROSITE" id="PS52041">
    <property type="entry name" value="TOPO_IIB"/>
    <property type="match status" value="1"/>
</dbReference>
<keyword evidence="8 10" id="KW-0238">DNA-binding</keyword>
<evidence type="ECO:0000256" key="11">
    <source>
        <dbReference type="SAM" id="MobiDB-lite"/>
    </source>
</evidence>
<sequence>MEYSSLARAQHAGDVPARVSQADSISRPSPKSRQPDHGQHVPQPSSVAVLPRRQSQSTQAGAVISKIEDIFESIVDDLANGAGSLAIPYRSRTAAARSRAAPVGDNEPASVGARPDGFVTFPGRTPHEAKKFASLLRILEISREAIAAGSVITKRNIYYQNTDLFKHQRVVDTLVDDLAFTLGVGRDDLNIVAAAKGLVAGPVTLTMRNNSVIPCGLTHESGTLIPTPKLIHKIDFGLAEWILVIEKEATFRTLAAAGYHTKSLAGHGILVTGKGFPDLATRSFLNIVHSVRPHMPMYALVDYDPDGLSILRTYQVGSSSLLHEEGTTTPQLRWLGIRSDQILPWTQSTDPTASSQSSQESASSQALSSQDSAVFSTVASSIKGRNNEGICQSARRPLSRHSRDGRLEALSQLTRRGRKMAVNLLRGICREQEVAEVDETEQIRELQMMLMLNIKAEIQAVDNLGDITHWLDEKLCG</sequence>
<dbReference type="GO" id="GO:0042138">
    <property type="term" value="P:meiotic DNA double-strand break formation"/>
    <property type="evidence" value="ECO:0007669"/>
    <property type="project" value="TreeGrafter"/>
</dbReference>
<keyword evidence="9 10" id="KW-0413">Isomerase</keyword>
<dbReference type="GO" id="GO:0003677">
    <property type="term" value="F:DNA binding"/>
    <property type="evidence" value="ECO:0007669"/>
    <property type="project" value="UniProtKB-UniRule"/>
</dbReference>
<evidence type="ECO:0000256" key="2">
    <source>
        <dbReference type="ARBA" id="ARBA00001946"/>
    </source>
</evidence>
<evidence type="ECO:0000256" key="5">
    <source>
        <dbReference type="ARBA" id="ARBA00022723"/>
    </source>
</evidence>
<evidence type="ECO:0000259" key="12">
    <source>
        <dbReference type="Pfam" id="PF04406"/>
    </source>
</evidence>
<keyword evidence="6" id="KW-0460">Magnesium</keyword>
<dbReference type="PRINTS" id="PR01550">
    <property type="entry name" value="TOP6AFAMILY"/>
</dbReference>
<evidence type="ECO:0000256" key="4">
    <source>
        <dbReference type="ARBA" id="ARBA00012895"/>
    </source>
</evidence>
<dbReference type="CDD" id="cd00223">
    <property type="entry name" value="TOPRIM_TopoIIB_SPO"/>
    <property type="match status" value="1"/>
</dbReference>
<dbReference type="GO" id="GO:0000706">
    <property type="term" value="P:meiotic DNA double-strand break processing"/>
    <property type="evidence" value="ECO:0007669"/>
    <property type="project" value="TreeGrafter"/>
</dbReference>
<dbReference type="InterPro" id="IPR034136">
    <property type="entry name" value="TOPRIM_Topo6A/Spo11"/>
</dbReference>
<evidence type="ECO:0000256" key="9">
    <source>
        <dbReference type="ARBA" id="ARBA00023235"/>
    </source>
</evidence>
<dbReference type="GO" id="GO:0000228">
    <property type="term" value="C:nuclear chromosome"/>
    <property type="evidence" value="ECO:0007669"/>
    <property type="project" value="TreeGrafter"/>
</dbReference>
<dbReference type="EMBL" id="JANBVN010000032">
    <property type="protein sequence ID" value="KAJ9160647.1"/>
    <property type="molecule type" value="Genomic_DNA"/>
</dbReference>
<dbReference type="Gene3D" id="3.40.1360.10">
    <property type="match status" value="1"/>
</dbReference>
<keyword evidence="7 10" id="KW-0799">Topoisomerase</keyword>
<dbReference type="GO" id="GO:0003918">
    <property type="term" value="F:DNA topoisomerase type II (double strand cut, ATP-hydrolyzing) activity"/>
    <property type="evidence" value="ECO:0007669"/>
    <property type="project" value="UniProtKB-UniRule"/>
</dbReference>
<name>A0AA38SFG7_9PEZI</name>
<dbReference type="GO" id="GO:0046872">
    <property type="term" value="F:metal ion binding"/>
    <property type="evidence" value="ECO:0007669"/>
    <property type="project" value="UniProtKB-KW"/>
</dbReference>
<dbReference type="Pfam" id="PF21180">
    <property type="entry name" value="TOP6A-Spo11_Toprim"/>
    <property type="match status" value="1"/>
</dbReference>
<feature type="region of interest" description="Disordered" evidence="11">
    <location>
        <begin position="346"/>
        <end position="368"/>
    </location>
</feature>
<dbReference type="InterPro" id="IPR036388">
    <property type="entry name" value="WH-like_DNA-bd_sf"/>
</dbReference>
<comment type="cofactor">
    <cofactor evidence="2">
        <name>Mg(2+)</name>
        <dbReference type="ChEBI" id="CHEBI:18420"/>
    </cofactor>
</comment>
<comment type="catalytic activity">
    <reaction evidence="1 10">
        <text>ATP-dependent breakage, passage and rejoining of double-stranded DNA.</text>
        <dbReference type="EC" id="5.6.2.2"/>
    </reaction>
</comment>
<dbReference type="Pfam" id="PF04406">
    <property type="entry name" value="TP6A_N"/>
    <property type="match status" value="1"/>
</dbReference>
<gene>
    <name evidence="14" type="ORF">NKR19_g3018</name>
</gene>
<dbReference type="PANTHER" id="PTHR10848">
    <property type="entry name" value="MEIOTIC RECOMBINATION PROTEIN SPO11"/>
    <property type="match status" value="1"/>
</dbReference>
<evidence type="ECO:0000256" key="8">
    <source>
        <dbReference type="ARBA" id="ARBA00023125"/>
    </source>
</evidence>
<dbReference type="SUPFAM" id="SSF56726">
    <property type="entry name" value="DNA topoisomerase IV, alpha subunit"/>
    <property type="match status" value="1"/>
</dbReference>
<dbReference type="InterPro" id="IPR036078">
    <property type="entry name" value="Spo11/TopoVI_A_sf"/>
</dbReference>
<evidence type="ECO:0000256" key="1">
    <source>
        <dbReference type="ARBA" id="ARBA00000185"/>
    </source>
</evidence>
<dbReference type="InterPro" id="IPR002815">
    <property type="entry name" value="Spo11/TopoVI_A"/>
</dbReference>
<dbReference type="Proteomes" id="UP001174691">
    <property type="component" value="Unassembled WGS sequence"/>
</dbReference>
<feature type="domain" description="Spo11/DNA topoisomerase VI subunit A N-terminal" evidence="12">
    <location>
        <begin position="130"/>
        <end position="191"/>
    </location>
</feature>
<evidence type="ECO:0000313" key="14">
    <source>
        <dbReference type="EMBL" id="KAJ9160647.1"/>
    </source>
</evidence>
<evidence type="ECO:0000256" key="10">
    <source>
        <dbReference type="PROSITE-ProRule" id="PRU01385"/>
    </source>
</evidence>
<dbReference type="GO" id="GO:0005524">
    <property type="term" value="F:ATP binding"/>
    <property type="evidence" value="ECO:0007669"/>
    <property type="project" value="InterPro"/>
</dbReference>
<dbReference type="EC" id="5.6.2.2" evidence="4"/>
<accession>A0AA38SFG7</accession>
<dbReference type="AlphaFoldDB" id="A0AA38SFG7"/>
<reference evidence="14" key="1">
    <citation type="submission" date="2022-07" db="EMBL/GenBank/DDBJ databases">
        <title>Fungi with potential for degradation of polypropylene.</title>
        <authorList>
            <person name="Gostincar C."/>
        </authorList>
    </citation>
    <scope>NUCLEOTIDE SEQUENCE</scope>
    <source>
        <strain evidence="14">EXF-13287</strain>
    </source>
</reference>
<keyword evidence="5" id="KW-0479">Metal-binding</keyword>
<feature type="compositionally biased region" description="Low complexity" evidence="11">
    <location>
        <begin position="353"/>
        <end position="368"/>
    </location>
</feature>
<dbReference type="InterPro" id="IPR013049">
    <property type="entry name" value="Spo11/TopoVI_A_N"/>
</dbReference>
<dbReference type="GO" id="GO:0007131">
    <property type="term" value="P:reciprocal meiotic recombination"/>
    <property type="evidence" value="ECO:0007669"/>
    <property type="project" value="TreeGrafter"/>
</dbReference>
<dbReference type="Gene3D" id="1.10.10.10">
    <property type="entry name" value="Winged helix-like DNA-binding domain superfamily/Winged helix DNA-binding domain"/>
    <property type="match status" value="1"/>
</dbReference>
<evidence type="ECO:0000259" key="13">
    <source>
        <dbReference type="Pfam" id="PF21180"/>
    </source>
</evidence>
<evidence type="ECO:0000256" key="3">
    <source>
        <dbReference type="ARBA" id="ARBA00006559"/>
    </source>
</evidence>